<feature type="coiled-coil region" evidence="14">
    <location>
        <begin position="281"/>
        <end position="315"/>
    </location>
</feature>
<evidence type="ECO:0000256" key="7">
    <source>
        <dbReference type="ARBA" id="ARBA00022737"/>
    </source>
</evidence>
<dbReference type="Pfam" id="PF01239">
    <property type="entry name" value="PPTA"/>
    <property type="match status" value="2"/>
</dbReference>
<evidence type="ECO:0000256" key="15">
    <source>
        <dbReference type="SAM" id="MobiDB-lite"/>
    </source>
</evidence>
<reference evidence="16" key="3">
    <citation type="submission" date="2025-09" db="UniProtKB">
        <authorList>
            <consortium name="Ensembl"/>
        </authorList>
    </citation>
    <scope>IDENTIFICATION</scope>
</reference>
<protein>
    <recommendedName>
        <fullName evidence="9">Protein farnesyltransferase/geranylgeranyltransferase type-1 subunit alpha</fullName>
        <ecNumber evidence="4">2.5.1.58</ecNumber>
        <ecNumber evidence="3">2.5.1.59</ecNumber>
    </recommendedName>
    <alternativeName>
        <fullName evidence="12">CAAX farnesyltransferase subunit alpha</fullName>
    </alternativeName>
    <alternativeName>
        <fullName evidence="11">FTase-alpha</fullName>
    </alternativeName>
    <alternativeName>
        <fullName evidence="10">Ras proteins prenyltransferase subunit alpha</fullName>
    </alternativeName>
    <alternativeName>
        <fullName evidence="13">Type I protein geranyl-geranyltransferase subunit alpha</fullName>
    </alternativeName>
</protein>
<dbReference type="GO" id="GO:0005965">
    <property type="term" value="C:protein farnesyltransferase complex"/>
    <property type="evidence" value="ECO:0007669"/>
    <property type="project" value="TreeGrafter"/>
</dbReference>
<proteinExistence type="inferred from homology"/>
<keyword evidence="8" id="KW-0460">Magnesium</keyword>
<comment type="similarity">
    <text evidence="2">Belongs to the protein prenyltransferase subunit alpha family.</text>
</comment>
<dbReference type="Ensembl" id="ENSCHIT00000031521.1">
    <property type="protein sequence ID" value="ENSCHIP00000023661.1"/>
    <property type="gene ID" value="ENSCHIG00000021141.1"/>
</dbReference>
<evidence type="ECO:0000256" key="6">
    <source>
        <dbReference type="ARBA" id="ARBA00022679"/>
    </source>
</evidence>
<keyword evidence="7" id="KW-0677">Repeat</keyword>
<sequence>MASAHRVREAAQGGEPGQLELPRPQPHPLPPSQAAASTMDNGFLSLDSPTYVLYRGRAEWADIDPVLQNDGPNPVAHIIYSEKFQDVYDYFHAVLKDATELNSANYTVWHFWRVLLKSFQKDLHEEMNYISAIIEKQPQNCQVWHRRDASQELEFIADILTRMKRITTPGNTRQWVIQEFKLWDNELPYVDQLLKEHMRNNSVWNQRYFVIFNTTGYNDHAILEREVQYTLEMIKLVPHNESPILQDCDLSKYPNLLNQLLDLQPSHISPYLIAFLVDIYEDMLENQCDNKEDILNKALELCEILAKEKDTVRKEYWKYIGRSIQSKHSTESDPPTNVQAITPS</sequence>
<evidence type="ECO:0000256" key="10">
    <source>
        <dbReference type="ARBA" id="ARBA00041392"/>
    </source>
</evidence>
<dbReference type="STRING" id="9925.ENSCHIP00000023661"/>
<evidence type="ECO:0000256" key="8">
    <source>
        <dbReference type="ARBA" id="ARBA00022842"/>
    </source>
</evidence>
<dbReference type="GO" id="GO:0004662">
    <property type="term" value="F:CAAX-protein geranylgeranyltransferase activity"/>
    <property type="evidence" value="ECO:0007669"/>
    <property type="project" value="UniProtKB-EC"/>
</dbReference>
<reference evidence="17" key="1">
    <citation type="submission" date="2016-04" db="EMBL/GenBank/DDBJ databases">
        <title>Polished mammalian reference genomes with single-molecule sequencing and chromosome conformation capture applied to the Capra hircus genome.</title>
        <authorList>
            <person name="Bickhart D.M."/>
            <person name="Koren S."/>
            <person name="Rosen B."/>
            <person name="Hastie A."/>
            <person name="Liachko I."/>
            <person name="Sullivan S.T."/>
            <person name="Burton J."/>
            <person name="Sayre B.L."/>
            <person name="Huson H.J."/>
            <person name="Lee J."/>
            <person name="Lam E."/>
            <person name="Kelley C.M."/>
            <person name="Hutchison J.L."/>
            <person name="Zhou Y."/>
            <person name="Sun J."/>
            <person name="Crisa A."/>
            <person name="Schwartz J.C."/>
            <person name="Hammond J.A."/>
            <person name="Schroeder S.G."/>
            <person name="Liu G.E."/>
            <person name="Dunham M."/>
            <person name="Shendure J."/>
            <person name="Sonstegard T.S."/>
            <person name="Phillippy A.M."/>
            <person name="Van Tassell C.P."/>
            <person name="Smith T.P."/>
        </authorList>
    </citation>
    <scope>NUCLEOTIDE SEQUENCE [LARGE SCALE GENOMIC DNA]</scope>
</reference>
<keyword evidence="14" id="KW-0175">Coiled coil</keyword>
<comment type="cofactor">
    <cofactor evidence="1">
        <name>Mg(2+)</name>
        <dbReference type="ChEBI" id="CHEBI:18420"/>
    </cofactor>
</comment>
<keyword evidence="5" id="KW-0637">Prenyltransferase</keyword>
<dbReference type="InterPro" id="IPR002088">
    <property type="entry name" value="Prenyl_trans_a"/>
</dbReference>
<dbReference type="EC" id="2.5.1.59" evidence="3"/>
<evidence type="ECO:0000256" key="13">
    <source>
        <dbReference type="ARBA" id="ARBA00043219"/>
    </source>
</evidence>
<feature type="region of interest" description="Disordered" evidence="15">
    <location>
        <begin position="1"/>
        <end position="38"/>
    </location>
</feature>
<evidence type="ECO:0000313" key="17">
    <source>
        <dbReference type="Proteomes" id="UP000291000"/>
    </source>
</evidence>
<dbReference type="PROSITE" id="PS51147">
    <property type="entry name" value="PFTA"/>
    <property type="match status" value="1"/>
</dbReference>
<dbReference type="EC" id="2.5.1.58" evidence="4"/>
<dbReference type="GO" id="GO:0004660">
    <property type="term" value="F:protein farnesyltransferase activity"/>
    <property type="evidence" value="ECO:0007669"/>
    <property type="project" value="UniProtKB-EC"/>
</dbReference>
<dbReference type="Proteomes" id="UP000291000">
    <property type="component" value="Unassembled WGS sequence"/>
</dbReference>
<dbReference type="GeneTree" id="ENSGT00550000074935"/>
<evidence type="ECO:0000256" key="5">
    <source>
        <dbReference type="ARBA" id="ARBA00022602"/>
    </source>
</evidence>
<dbReference type="GO" id="GO:0005953">
    <property type="term" value="C:CAAX-protein geranylgeranyltransferase complex"/>
    <property type="evidence" value="ECO:0007669"/>
    <property type="project" value="TreeGrafter"/>
</dbReference>
<evidence type="ECO:0000256" key="1">
    <source>
        <dbReference type="ARBA" id="ARBA00001946"/>
    </source>
</evidence>
<dbReference type="OMA" id="TSEENCA"/>
<evidence type="ECO:0000256" key="12">
    <source>
        <dbReference type="ARBA" id="ARBA00043086"/>
    </source>
</evidence>
<dbReference type="Gene3D" id="1.25.40.120">
    <property type="entry name" value="Protein prenylyltransferase"/>
    <property type="match status" value="1"/>
</dbReference>
<dbReference type="PANTHER" id="PTHR11129">
    <property type="entry name" value="PROTEIN FARNESYLTRANSFERASE ALPHA SUBUNIT/RAB GERANYLGERANYL TRANSFERASE ALPHA SUBUNIT"/>
    <property type="match status" value="1"/>
</dbReference>
<name>A0A452FHB3_CAPHI</name>
<evidence type="ECO:0000256" key="2">
    <source>
        <dbReference type="ARBA" id="ARBA00006734"/>
    </source>
</evidence>
<keyword evidence="17" id="KW-1185">Reference proteome</keyword>
<evidence type="ECO:0000256" key="4">
    <source>
        <dbReference type="ARBA" id="ARBA00012702"/>
    </source>
</evidence>
<evidence type="ECO:0000256" key="9">
    <source>
        <dbReference type="ARBA" id="ARBA00040965"/>
    </source>
</evidence>
<accession>A0A452FHB3</accession>
<organism evidence="16 17">
    <name type="scientific">Capra hircus</name>
    <name type="common">Goat</name>
    <dbReference type="NCBI Taxonomy" id="9925"/>
    <lineage>
        <taxon>Eukaryota</taxon>
        <taxon>Metazoa</taxon>
        <taxon>Chordata</taxon>
        <taxon>Craniata</taxon>
        <taxon>Vertebrata</taxon>
        <taxon>Euteleostomi</taxon>
        <taxon>Mammalia</taxon>
        <taxon>Eutheria</taxon>
        <taxon>Laurasiatheria</taxon>
        <taxon>Artiodactyla</taxon>
        <taxon>Ruminantia</taxon>
        <taxon>Pecora</taxon>
        <taxon>Bovidae</taxon>
        <taxon>Caprinae</taxon>
        <taxon>Capra</taxon>
    </lineage>
</organism>
<keyword evidence="6" id="KW-0808">Transferase</keyword>
<dbReference type="PANTHER" id="PTHR11129:SF1">
    <property type="entry name" value="PROTEIN FARNESYLTRANSFERASE_GERANYLGERANYLTRANSFERASE TYPE-1 SUBUNIT ALPHA"/>
    <property type="match status" value="1"/>
</dbReference>
<dbReference type="AlphaFoldDB" id="A0A452FHB3"/>
<evidence type="ECO:0000256" key="14">
    <source>
        <dbReference type="SAM" id="Coils"/>
    </source>
</evidence>
<evidence type="ECO:0000256" key="11">
    <source>
        <dbReference type="ARBA" id="ARBA00042436"/>
    </source>
</evidence>
<evidence type="ECO:0000313" key="16">
    <source>
        <dbReference type="Ensembl" id="ENSCHIP00000023661.1"/>
    </source>
</evidence>
<evidence type="ECO:0000256" key="3">
    <source>
        <dbReference type="ARBA" id="ARBA00012700"/>
    </source>
</evidence>
<dbReference type="SUPFAM" id="SSF48439">
    <property type="entry name" value="Protein prenylyltransferase"/>
    <property type="match status" value="1"/>
</dbReference>
<reference evidence="16" key="2">
    <citation type="submission" date="2025-08" db="UniProtKB">
        <authorList>
            <consortium name="Ensembl"/>
        </authorList>
    </citation>
    <scope>IDENTIFICATION</scope>
</reference>